<dbReference type="PANTHER" id="PTHR34039">
    <property type="entry name" value="UPF0102 PROTEIN YRAN"/>
    <property type="match status" value="1"/>
</dbReference>
<keyword evidence="3" id="KW-1185">Reference proteome</keyword>
<dbReference type="Proteomes" id="UP000001955">
    <property type="component" value="Chromosome"/>
</dbReference>
<comment type="similarity">
    <text evidence="1">Belongs to the UPF0102 family.</text>
</comment>
<evidence type="ECO:0000313" key="2">
    <source>
        <dbReference type="EMBL" id="AFJ45565.1"/>
    </source>
</evidence>
<dbReference type="EMBL" id="CP001560">
    <property type="protein sequence ID" value="AFJ45565.1"/>
    <property type="molecule type" value="Genomic_DNA"/>
</dbReference>
<dbReference type="NCBIfam" id="TIGR00252">
    <property type="entry name" value="YraN family protein"/>
    <property type="match status" value="1"/>
</dbReference>
<dbReference type="PATRIC" id="fig|630626.3.peg.435"/>
<reference evidence="2 3" key="1">
    <citation type="journal article" date="2012" name="J. Bacteriol.">
        <title>Complete genome sequence of the B12-producing Shimwellia blattae strain DSM 4481, isolated from a cockroach.</title>
        <authorList>
            <person name="Brzuszkiewicz E."/>
            <person name="Waschkowitz T."/>
            <person name="Wiezer A."/>
            <person name="Daniel R."/>
        </authorList>
    </citation>
    <scope>NUCLEOTIDE SEQUENCE [LARGE SCALE GENOMIC DNA]</scope>
    <source>
        <strain evidence="3">ATCC 29907 / DSM 4481 / JCM 1650 / NBRC 105725 / CDC 9005-74</strain>
    </source>
</reference>
<protein>
    <recommendedName>
        <fullName evidence="4">Endonuclease</fullName>
    </recommendedName>
</protein>
<dbReference type="Pfam" id="PF02021">
    <property type="entry name" value="UPF0102"/>
    <property type="match status" value="1"/>
</dbReference>
<accession>I2B4W1</accession>
<evidence type="ECO:0008006" key="4">
    <source>
        <dbReference type="Google" id="ProtNLM"/>
    </source>
</evidence>
<dbReference type="InterPro" id="IPR011856">
    <property type="entry name" value="tRNA_endonuc-like_dom_sf"/>
</dbReference>
<name>I2B4W1_SHIBC</name>
<dbReference type="HOGENOM" id="CLU_115353_1_2_6"/>
<evidence type="ECO:0000256" key="1">
    <source>
        <dbReference type="ARBA" id="ARBA00006738"/>
    </source>
</evidence>
<proteinExistence type="inferred from homology"/>
<dbReference type="InterPro" id="IPR003509">
    <property type="entry name" value="UPF0102_YraN-like"/>
</dbReference>
<dbReference type="Gene3D" id="3.40.1350.10">
    <property type="match status" value="1"/>
</dbReference>
<dbReference type="KEGG" id="ebt:EBL_c04390"/>
<dbReference type="NCBIfam" id="NF009150">
    <property type="entry name" value="PRK12497.1-3"/>
    <property type="match status" value="1"/>
</dbReference>
<gene>
    <name evidence="2" type="ordered locus">EBL_c04390</name>
</gene>
<sequence>MRQGGTLVFVEVRYRKSNAFGGAAASVTPVKQRKLLHTASLWLARHNGSFETVDCRFDVVAFTGDDIEWLTNAFSSERHC</sequence>
<evidence type="ECO:0000313" key="3">
    <source>
        <dbReference type="Proteomes" id="UP000001955"/>
    </source>
</evidence>
<dbReference type="SUPFAM" id="SSF52980">
    <property type="entry name" value="Restriction endonuclease-like"/>
    <property type="match status" value="1"/>
</dbReference>
<dbReference type="eggNOG" id="COG0792">
    <property type="taxonomic scope" value="Bacteria"/>
</dbReference>
<dbReference type="GO" id="GO:0003676">
    <property type="term" value="F:nucleic acid binding"/>
    <property type="evidence" value="ECO:0007669"/>
    <property type="project" value="InterPro"/>
</dbReference>
<dbReference type="STRING" id="630626.EBL_c04390"/>
<dbReference type="AlphaFoldDB" id="I2B4W1"/>
<dbReference type="InterPro" id="IPR011335">
    <property type="entry name" value="Restrct_endonuc-II-like"/>
</dbReference>
<organism evidence="2 3">
    <name type="scientific">Shimwellia blattae (strain ATCC 29907 / DSM 4481 / JCM 1650 / NBRC 105725 / CDC 9005-74)</name>
    <name type="common">Escherichia blattae</name>
    <dbReference type="NCBI Taxonomy" id="630626"/>
    <lineage>
        <taxon>Bacteria</taxon>
        <taxon>Pseudomonadati</taxon>
        <taxon>Pseudomonadota</taxon>
        <taxon>Gammaproteobacteria</taxon>
        <taxon>Enterobacterales</taxon>
        <taxon>Enterobacteriaceae</taxon>
        <taxon>Shimwellia</taxon>
    </lineage>
</organism>
<dbReference type="PANTHER" id="PTHR34039:SF1">
    <property type="entry name" value="UPF0102 PROTEIN YRAN"/>
    <property type="match status" value="1"/>
</dbReference>